<evidence type="ECO:0000313" key="3">
    <source>
        <dbReference type="Proteomes" id="UP000177328"/>
    </source>
</evidence>
<keyword evidence="1" id="KW-0472">Membrane</keyword>
<dbReference type="EMBL" id="MFDD01000007">
    <property type="protein sequence ID" value="OGE40660.1"/>
    <property type="molecule type" value="Genomic_DNA"/>
</dbReference>
<evidence type="ECO:0008006" key="4">
    <source>
        <dbReference type="Google" id="ProtNLM"/>
    </source>
</evidence>
<keyword evidence="1" id="KW-1133">Transmembrane helix</keyword>
<organism evidence="2 3">
    <name type="scientific">Candidatus Daviesbacteria bacterium RIFCSPHIGHO2_02_FULL_43_12</name>
    <dbReference type="NCBI Taxonomy" id="1797776"/>
    <lineage>
        <taxon>Bacteria</taxon>
        <taxon>Candidatus Daviesiibacteriota</taxon>
    </lineage>
</organism>
<accession>A0A1F5KIL5</accession>
<keyword evidence="1" id="KW-0812">Transmembrane</keyword>
<sequence>MRFFILLILAAFLQTSFLPIDLCLLLIICRNLLVSDRSIFWIAFTGGLVLGFLSGHNLGLYPIIFLVISKLTQLFKNSPLSSNMITSLLFAAAVIVFFSVLEKFIFGFSISWMKIILDIFLIIPLYLSLLYWEERFVIPTKNSLVLKKSLK</sequence>
<evidence type="ECO:0000256" key="1">
    <source>
        <dbReference type="SAM" id="Phobius"/>
    </source>
</evidence>
<dbReference type="AlphaFoldDB" id="A0A1F5KIL5"/>
<gene>
    <name evidence="2" type="ORF">A3D25_05890</name>
</gene>
<comment type="caution">
    <text evidence="2">The sequence shown here is derived from an EMBL/GenBank/DDBJ whole genome shotgun (WGS) entry which is preliminary data.</text>
</comment>
<reference evidence="2 3" key="1">
    <citation type="journal article" date="2016" name="Nat. Commun.">
        <title>Thousands of microbial genomes shed light on interconnected biogeochemical processes in an aquifer system.</title>
        <authorList>
            <person name="Anantharaman K."/>
            <person name="Brown C.T."/>
            <person name="Hug L.A."/>
            <person name="Sharon I."/>
            <person name="Castelle C.J."/>
            <person name="Probst A.J."/>
            <person name="Thomas B.C."/>
            <person name="Singh A."/>
            <person name="Wilkins M.J."/>
            <person name="Karaoz U."/>
            <person name="Brodie E.L."/>
            <person name="Williams K.H."/>
            <person name="Hubbard S.S."/>
            <person name="Banfield J.F."/>
        </authorList>
    </citation>
    <scope>NUCLEOTIDE SEQUENCE [LARGE SCALE GENOMIC DNA]</scope>
</reference>
<feature type="transmembrane region" description="Helical" evidence="1">
    <location>
        <begin position="41"/>
        <end position="68"/>
    </location>
</feature>
<protein>
    <recommendedName>
        <fullName evidence="4">Rod shape-determining protein MreD</fullName>
    </recommendedName>
</protein>
<proteinExistence type="predicted"/>
<evidence type="ECO:0000313" key="2">
    <source>
        <dbReference type="EMBL" id="OGE40660.1"/>
    </source>
</evidence>
<feature type="transmembrane region" description="Helical" evidence="1">
    <location>
        <begin position="80"/>
        <end position="100"/>
    </location>
</feature>
<dbReference type="Proteomes" id="UP000177328">
    <property type="component" value="Unassembled WGS sequence"/>
</dbReference>
<feature type="transmembrane region" description="Helical" evidence="1">
    <location>
        <begin position="112"/>
        <end position="132"/>
    </location>
</feature>
<name>A0A1F5KIL5_9BACT</name>